<dbReference type="RefSeq" id="WP_053937834.1">
    <property type="nucleotide sequence ID" value="NZ_LAQT01000008.1"/>
</dbReference>
<dbReference type="EMBL" id="LAQT01000008">
    <property type="protein sequence ID" value="KPC52998.1"/>
    <property type="molecule type" value="Genomic_DNA"/>
</dbReference>
<dbReference type="AlphaFoldDB" id="A0A0N1JSS8"/>
<gene>
    <name evidence="3" type="ORF">WG78_10925</name>
</gene>
<dbReference type="InterPro" id="IPR016868">
    <property type="entry name" value="Phage_B3_Orf5"/>
</dbReference>
<dbReference type="InterPro" id="IPR055592">
    <property type="entry name" value="DUF7168"/>
</dbReference>
<accession>A0A0N1JSS8</accession>
<evidence type="ECO:0000313" key="3">
    <source>
        <dbReference type="EMBL" id="KPC52998.1"/>
    </source>
</evidence>
<evidence type="ECO:0000259" key="2">
    <source>
        <dbReference type="Pfam" id="PF23771"/>
    </source>
</evidence>
<dbReference type="PATRIC" id="fig|857265.3.peg.2245"/>
<name>A0A0N1JSS8_9NEIS</name>
<sequence>MDKQTAIAKIRKCMALAKSANGHEAGVALRQAQALIEKFGVDEAQLLAAEVTQTSARANARKTPARWESGLADTVAGAFGCGVMFVACATAGEWRFIGPAVQSEIAGYAHTILNRRIKAARAELLRSPACRRLLAKTRTARADLFCEQFVLGLREHVREFAGTKAELAIEAFITTKYPTAGTMKPKNRNAARKLTVVDFAVATDGYTQGRLVRLNHAVGAAAEKAAALTGQLALGYHL</sequence>
<dbReference type="PIRSF" id="PIRSF028111">
    <property type="entry name" value="UCP028111"/>
    <property type="match status" value="1"/>
</dbReference>
<dbReference type="InterPro" id="IPR024498">
    <property type="entry name" value="DUF2786"/>
</dbReference>
<protein>
    <submittedName>
        <fullName evidence="3">Uncharacterized protein</fullName>
    </submittedName>
</protein>
<feature type="domain" description="DUF7168" evidence="2">
    <location>
        <begin position="53"/>
        <end position="188"/>
    </location>
</feature>
<dbReference type="Proteomes" id="UP000037939">
    <property type="component" value="Unassembled WGS sequence"/>
</dbReference>
<dbReference type="Pfam" id="PF23771">
    <property type="entry name" value="DUF7168"/>
    <property type="match status" value="1"/>
</dbReference>
<evidence type="ECO:0000313" key="4">
    <source>
        <dbReference type="Proteomes" id="UP000037939"/>
    </source>
</evidence>
<organism evidence="3 4">
    <name type="scientific">Amantichitinum ursilacus</name>
    <dbReference type="NCBI Taxonomy" id="857265"/>
    <lineage>
        <taxon>Bacteria</taxon>
        <taxon>Pseudomonadati</taxon>
        <taxon>Pseudomonadota</taxon>
        <taxon>Betaproteobacteria</taxon>
        <taxon>Neisseriales</taxon>
        <taxon>Chitinibacteraceae</taxon>
        <taxon>Amantichitinum</taxon>
    </lineage>
</organism>
<proteinExistence type="predicted"/>
<feature type="domain" description="DUF2786" evidence="1">
    <location>
        <begin position="6"/>
        <end position="43"/>
    </location>
</feature>
<evidence type="ECO:0000259" key="1">
    <source>
        <dbReference type="Pfam" id="PF10979"/>
    </source>
</evidence>
<reference evidence="3 4" key="1">
    <citation type="submission" date="2015-07" db="EMBL/GenBank/DDBJ databases">
        <title>Draft genome sequence of the Amantichitinum ursilacus IGB-41, a new chitin-degrading bacterium.</title>
        <authorList>
            <person name="Kirstahler P."/>
            <person name="Guenther M."/>
            <person name="Grumaz C."/>
            <person name="Rupp S."/>
            <person name="Zibek S."/>
            <person name="Sohn K."/>
        </authorList>
    </citation>
    <scope>NUCLEOTIDE SEQUENCE [LARGE SCALE GENOMIC DNA]</scope>
    <source>
        <strain evidence="3 4">IGB-41</strain>
    </source>
</reference>
<dbReference type="Pfam" id="PF10979">
    <property type="entry name" value="DUF2786"/>
    <property type="match status" value="1"/>
</dbReference>
<keyword evidence="4" id="KW-1185">Reference proteome</keyword>
<comment type="caution">
    <text evidence="3">The sequence shown here is derived from an EMBL/GenBank/DDBJ whole genome shotgun (WGS) entry which is preliminary data.</text>
</comment>
<dbReference type="STRING" id="857265.WG78_10925"/>